<evidence type="ECO:0000256" key="7">
    <source>
        <dbReference type="ARBA" id="ARBA00022989"/>
    </source>
</evidence>
<evidence type="ECO:0000256" key="8">
    <source>
        <dbReference type="ARBA" id="ARBA00023136"/>
    </source>
</evidence>
<evidence type="ECO:0000256" key="1">
    <source>
        <dbReference type="ARBA" id="ARBA00004141"/>
    </source>
</evidence>
<evidence type="ECO:0000256" key="11">
    <source>
        <dbReference type="SAM" id="Phobius"/>
    </source>
</evidence>
<evidence type="ECO:0000256" key="3">
    <source>
        <dbReference type="ARBA" id="ARBA00021237"/>
    </source>
</evidence>
<keyword evidence="6" id="KW-0732">Signal</keyword>
<evidence type="ECO:0000256" key="2">
    <source>
        <dbReference type="ARBA" id="ARBA00008208"/>
    </source>
</evidence>
<evidence type="ECO:0000256" key="9">
    <source>
        <dbReference type="ARBA" id="ARBA00023139"/>
    </source>
</evidence>
<dbReference type="InterPro" id="IPR031381">
    <property type="entry name" value="YtcA"/>
</dbReference>
<keyword evidence="7 11" id="KW-1133">Transmembrane helix</keyword>
<evidence type="ECO:0000256" key="5">
    <source>
        <dbReference type="ARBA" id="ARBA00022692"/>
    </source>
</evidence>
<keyword evidence="13" id="KW-1185">Reference proteome</keyword>
<evidence type="ECO:0000256" key="4">
    <source>
        <dbReference type="ARBA" id="ARBA00022475"/>
    </source>
</evidence>
<evidence type="ECO:0000313" key="12">
    <source>
        <dbReference type="EMBL" id="TCV85626.1"/>
    </source>
</evidence>
<gene>
    <name evidence="12" type="ORF">EDE11_105188</name>
</gene>
<keyword evidence="9" id="KW-0564">Palmitate</keyword>
<feature type="transmembrane region" description="Helical" evidence="11">
    <location>
        <begin position="53"/>
        <end position="75"/>
    </location>
</feature>
<organism evidence="12 13">
    <name type="scientific">Methylomonas methanica</name>
    <dbReference type="NCBI Taxonomy" id="421"/>
    <lineage>
        <taxon>Bacteria</taxon>
        <taxon>Pseudomonadati</taxon>
        <taxon>Pseudomonadota</taxon>
        <taxon>Gammaproteobacteria</taxon>
        <taxon>Methylococcales</taxon>
        <taxon>Methylococcaceae</taxon>
        <taxon>Methylomonas</taxon>
    </lineage>
</organism>
<reference evidence="12 13" key="1">
    <citation type="submission" date="2019-03" db="EMBL/GenBank/DDBJ databases">
        <title>Systems level insights into methane cycling in arid and semi-arid ecosystems.</title>
        <authorList>
            <person name="Kalyuzhnaya M."/>
        </authorList>
    </citation>
    <scope>NUCLEOTIDE SEQUENCE [LARGE SCALE GENOMIC DNA]</scope>
    <source>
        <strain evidence="12 13">S-1</strain>
    </source>
</reference>
<keyword evidence="4" id="KW-1003">Cell membrane</keyword>
<dbReference type="EMBL" id="SMCN01000005">
    <property type="protein sequence ID" value="TCV85626.1"/>
    <property type="molecule type" value="Genomic_DNA"/>
</dbReference>
<comment type="similarity">
    <text evidence="2">Belongs to the YtcA family.</text>
</comment>
<name>A0ABY2CUG5_METMH</name>
<dbReference type="Proteomes" id="UP000295649">
    <property type="component" value="Unassembled WGS sequence"/>
</dbReference>
<comment type="caution">
    <text evidence="12">The sequence shown here is derived from an EMBL/GenBank/DDBJ whole genome shotgun (WGS) entry which is preliminary data.</text>
</comment>
<accession>A0ABY2CUG5</accession>
<sequence length="108" mass="11984">MRELKSITYPPHPSPLPEGEGMFRGSLKTFLLVSLSIFLTACDPMLSLEGSFWPAWIICILGGLAASMLLMWQLVHCRLAPHLGPPLLIAPSLWALCTFVIWLVFYAA</sequence>
<comment type="subcellular location">
    <subcellularLocation>
        <location evidence="1">Membrane</location>
        <topology evidence="1">Multi-pass membrane protein</topology>
    </subcellularLocation>
</comment>
<dbReference type="Pfam" id="PF17090">
    <property type="entry name" value="Ytca"/>
    <property type="match status" value="1"/>
</dbReference>
<evidence type="ECO:0000256" key="6">
    <source>
        <dbReference type="ARBA" id="ARBA00022729"/>
    </source>
</evidence>
<proteinExistence type="inferred from homology"/>
<feature type="transmembrane region" description="Helical" evidence="11">
    <location>
        <begin position="87"/>
        <end position="107"/>
    </location>
</feature>
<evidence type="ECO:0000313" key="13">
    <source>
        <dbReference type="Proteomes" id="UP000295649"/>
    </source>
</evidence>
<keyword evidence="5 11" id="KW-0812">Transmembrane</keyword>
<keyword evidence="10" id="KW-0449">Lipoprotein</keyword>
<protein>
    <recommendedName>
        <fullName evidence="3">Uncharacterized protein YtcA</fullName>
    </recommendedName>
</protein>
<keyword evidence="8 11" id="KW-0472">Membrane</keyword>
<evidence type="ECO:0000256" key="10">
    <source>
        <dbReference type="ARBA" id="ARBA00023288"/>
    </source>
</evidence>